<keyword evidence="3" id="KW-1185">Reference proteome</keyword>
<reference evidence="2 3" key="1">
    <citation type="submission" date="2016-11" db="EMBL/GenBank/DDBJ databases">
        <title>The macronuclear genome of Stentor coeruleus: a giant cell with tiny introns.</title>
        <authorList>
            <person name="Slabodnick M."/>
            <person name="Ruby J.G."/>
            <person name="Reiff S.B."/>
            <person name="Swart E.C."/>
            <person name="Gosai S."/>
            <person name="Prabakaran S."/>
            <person name="Witkowska E."/>
            <person name="Larue G.E."/>
            <person name="Fisher S."/>
            <person name="Freeman R.M."/>
            <person name="Gunawardena J."/>
            <person name="Chu W."/>
            <person name="Stover N.A."/>
            <person name="Gregory B.D."/>
            <person name="Nowacki M."/>
            <person name="Derisi J."/>
            <person name="Roy S.W."/>
            <person name="Marshall W.F."/>
            <person name="Sood P."/>
        </authorList>
    </citation>
    <scope>NUCLEOTIDE SEQUENCE [LARGE SCALE GENOMIC DNA]</scope>
    <source>
        <strain evidence="2">WM001</strain>
    </source>
</reference>
<proteinExistence type="predicted"/>
<dbReference type="Proteomes" id="UP000187209">
    <property type="component" value="Unassembled WGS sequence"/>
</dbReference>
<sequence length="150" mass="17571">MEIRKGELKDLDILTEFTSNVAFETEGKRLDPETARRGVRTVLENPKKGVYYVAEIDGKAVGCLMINLQWVDWQEIYNYYIQSVYTHKDYRGRGVFKSLYHYVYNEAKENSASLRLYADSDNLRAIEVYKRLGMSVADFRFFDVEFAFTS</sequence>
<name>A0A1R2CKQ9_9CILI</name>
<dbReference type="CDD" id="cd04301">
    <property type="entry name" value="NAT_SF"/>
    <property type="match status" value="1"/>
</dbReference>
<dbReference type="SUPFAM" id="SSF55729">
    <property type="entry name" value="Acyl-CoA N-acyltransferases (Nat)"/>
    <property type="match status" value="1"/>
</dbReference>
<dbReference type="GO" id="GO:0016747">
    <property type="term" value="F:acyltransferase activity, transferring groups other than amino-acyl groups"/>
    <property type="evidence" value="ECO:0007669"/>
    <property type="project" value="InterPro"/>
</dbReference>
<dbReference type="OrthoDB" id="291979at2759"/>
<protein>
    <recommendedName>
        <fullName evidence="1">N-acetyltransferase domain-containing protein</fullName>
    </recommendedName>
</protein>
<organism evidence="2 3">
    <name type="scientific">Stentor coeruleus</name>
    <dbReference type="NCBI Taxonomy" id="5963"/>
    <lineage>
        <taxon>Eukaryota</taxon>
        <taxon>Sar</taxon>
        <taxon>Alveolata</taxon>
        <taxon>Ciliophora</taxon>
        <taxon>Postciliodesmatophora</taxon>
        <taxon>Heterotrichea</taxon>
        <taxon>Heterotrichida</taxon>
        <taxon>Stentoridae</taxon>
        <taxon>Stentor</taxon>
    </lineage>
</organism>
<gene>
    <name evidence="2" type="ORF">SteCoe_8209</name>
</gene>
<evidence type="ECO:0000259" key="1">
    <source>
        <dbReference type="PROSITE" id="PS51186"/>
    </source>
</evidence>
<feature type="domain" description="N-acetyltransferase" evidence="1">
    <location>
        <begin position="1"/>
        <end position="150"/>
    </location>
</feature>
<comment type="caution">
    <text evidence="2">The sequence shown here is derived from an EMBL/GenBank/DDBJ whole genome shotgun (WGS) entry which is preliminary data.</text>
</comment>
<dbReference type="Gene3D" id="3.40.630.30">
    <property type="match status" value="1"/>
</dbReference>
<accession>A0A1R2CKQ9</accession>
<evidence type="ECO:0000313" key="3">
    <source>
        <dbReference type="Proteomes" id="UP000187209"/>
    </source>
</evidence>
<dbReference type="InterPro" id="IPR000182">
    <property type="entry name" value="GNAT_dom"/>
</dbReference>
<dbReference type="InterPro" id="IPR016181">
    <property type="entry name" value="Acyl_CoA_acyltransferase"/>
</dbReference>
<dbReference type="AlphaFoldDB" id="A0A1R2CKQ9"/>
<dbReference type="EMBL" id="MPUH01000122">
    <property type="protein sequence ID" value="OMJ89587.1"/>
    <property type="molecule type" value="Genomic_DNA"/>
</dbReference>
<dbReference type="PROSITE" id="PS51186">
    <property type="entry name" value="GNAT"/>
    <property type="match status" value="1"/>
</dbReference>
<dbReference type="Pfam" id="PF00583">
    <property type="entry name" value="Acetyltransf_1"/>
    <property type="match status" value="1"/>
</dbReference>
<evidence type="ECO:0000313" key="2">
    <source>
        <dbReference type="EMBL" id="OMJ89587.1"/>
    </source>
</evidence>